<dbReference type="InterPro" id="IPR037278">
    <property type="entry name" value="ARFGAP/RecO"/>
</dbReference>
<organism evidence="10 11">
    <name type="scientific">Thiorhodococcus fuscus</name>
    <dbReference type="NCBI Taxonomy" id="527200"/>
    <lineage>
        <taxon>Bacteria</taxon>
        <taxon>Pseudomonadati</taxon>
        <taxon>Pseudomonadota</taxon>
        <taxon>Gammaproteobacteria</taxon>
        <taxon>Chromatiales</taxon>
        <taxon>Chromatiaceae</taxon>
        <taxon>Thiorhodococcus</taxon>
    </lineage>
</organism>
<evidence type="ECO:0000256" key="6">
    <source>
        <dbReference type="ARBA" id="ARBA00023204"/>
    </source>
</evidence>
<keyword evidence="6 8" id="KW-0234">DNA repair</keyword>
<evidence type="ECO:0000256" key="8">
    <source>
        <dbReference type="HAMAP-Rule" id="MF_00201"/>
    </source>
</evidence>
<sequence length="249" mass="27662">MSGCPATFQGGLSPAFVLHRRDYSNTSLLVDLFVEGRGRFPAVCKGARRPRNPASVLLQPFQPLWLDATGRGEVRTLTRVEPDGPPLPLTGEALLAAFYLNELLIRLLGRYDPHDRLFDAYRGALLDLAGGFDLETLLRRFELDLLRELGYGLILDREMAGDAVIADAWYLVELEEGVRRVESDSDGPLVSGRTLIALARGEPLEDAPRREARALLRRILAPHLGDRPLRSRELYLQWHGSKSRAGLGG</sequence>
<gene>
    <name evidence="8 10" type="primary">recO</name>
    <name evidence="10" type="ORF">ACFSJC_16675</name>
</gene>
<proteinExistence type="inferred from homology"/>
<dbReference type="RefSeq" id="WP_386028329.1">
    <property type="nucleotide sequence ID" value="NZ_JBHUHX010000051.1"/>
</dbReference>
<dbReference type="InterPro" id="IPR022572">
    <property type="entry name" value="DNA_rep/recomb_RecO_N"/>
</dbReference>
<protein>
    <recommendedName>
        <fullName evidence="3 8">DNA repair protein RecO</fullName>
    </recommendedName>
    <alternativeName>
        <fullName evidence="7 8">Recombination protein O</fullName>
    </alternativeName>
</protein>
<comment type="caution">
    <text evidence="10">The sequence shown here is derived from an EMBL/GenBank/DDBJ whole genome shotgun (WGS) entry which is preliminary data.</text>
</comment>
<evidence type="ECO:0000256" key="3">
    <source>
        <dbReference type="ARBA" id="ARBA00021310"/>
    </source>
</evidence>
<dbReference type="Proteomes" id="UP001597337">
    <property type="component" value="Unassembled WGS sequence"/>
</dbReference>
<dbReference type="HAMAP" id="MF_00201">
    <property type="entry name" value="RecO"/>
    <property type="match status" value="1"/>
</dbReference>
<keyword evidence="4 8" id="KW-0227">DNA damage</keyword>
<dbReference type="NCBIfam" id="TIGR00613">
    <property type="entry name" value="reco"/>
    <property type="match status" value="1"/>
</dbReference>
<dbReference type="EMBL" id="JBHUHX010000051">
    <property type="protein sequence ID" value="MFD2113486.1"/>
    <property type="molecule type" value="Genomic_DNA"/>
</dbReference>
<dbReference type="Pfam" id="PF02565">
    <property type="entry name" value="RecO_C"/>
    <property type="match status" value="1"/>
</dbReference>
<evidence type="ECO:0000313" key="10">
    <source>
        <dbReference type="EMBL" id="MFD2113486.1"/>
    </source>
</evidence>
<reference evidence="11" key="1">
    <citation type="journal article" date="2019" name="Int. J. Syst. Evol. Microbiol.">
        <title>The Global Catalogue of Microorganisms (GCM) 10K type strain sequencing project: providing services to taxonomists for standard genome sequencing and annotation.</title>
        <authorList>
            <consortium name="The Broad Institute Genomics Platform"/>
            <consortium name="The Broad Institute Genome Sequencing Center for Infectious Disease"/>
            <person name="Wu L."/>
            <person name="Ma J."/>
        </authorList>
    </citation>
    <scope>NUCLEOTIDE SEQUENCE [LARGE SCALE GENOMIC DNA]</scope>
    <source>
        <strain evidence="11">KACC 12597</strain>
    </source>
</reference>
<dbReference type="PANTHER" id="PTHR33991:SF1">
    <property type="entry name" value="DNA REPAIR PROTEIN RECO"/>
    <property type="match status" value="1"/>
</dbReference>
<keyword evidence="11" id="KW-1185">Reference proteome</keyword>
<dbReference type="InterPro" id="IPR003717">
    <property type="entry name" value="RecO"/>
</dbReference>
<evidence type="ECO:0000256" key="2">
    <source>
        <dbReference type="ARBA" id="ARBA00007452"/>
    </source>
</evidence>
<comment type="similarity">
    <text evidence="2 8">Belongs to the RecO family.</text>
</comment>
<evidence type="ECO:0000259" key="9">
    <source>
        <dbReference type="Pfam" id="PF11967"/>
    </source>
</evidence>
<accession>A0ABW4YD07</accession>
<dbReference type="SUPFAM" id="SSF57863">
    <property type="entry name" value="ArfGap/RecO-like zinc finger"/>
    <property type="match status" value="1"/>
</dbReference>
<dbReference type="InterPro" id="IPR042242">
    <property type="entry name" value="RecO_C"/>
</dbReference>
<evidence type="ECO:0000256" key="1">
    <source>
        <dbReference type="ARBA" id="ARBA00003065"/>
    </source>
</evidence>
<evidence type="ECO:0000256" key="7">
    <source>
        <dbReference type="ARBA" id="ARBA00033409"/>
    </source>
</evidence>
<feature type="domain" description="DNA replication/recombination mediator RecO N-terminal" evidence="9">
    <location>
        <begin position="14"/>
        <end position="82"/>
    </location>
</feature>
<dbReference type="Gene3D" id="2.40.50.140">
    <property type="entry name" value="Nucleic acid-binding proteins"/>
    <property type="match status" value="1"/>
</dbReference>
<evidence type="ECO:0000313" key="11">
    <source>
        <dbReference type="Proteomes" id="UP001597337"/>
    </source>
</evidence>
<comment type="function">
    <text evidence="1 8">Involved in DNA repair and RecF pathway recombination.</text>
</comment>
<evidence type="ECO:0000256" key="4">
    <source>
        <dbReference type="ARBA" id="ARBA00022763"/>
    </source>
</evidence>
<keyword evidence="5 8" id="KW-0233">DNA recombination</keyword>
<dbReference type="SUPFAM" id="SSF50249">
    <property type="entry name" value="Nucleic acid-binding proteins"/>
    <property type="match status" value="1"/>
</dbReference>
<dbReference type="InterPro" id="IPR012340">
    <property type="entry name" value="NA-bd_OB-fold"/>
</dbReference>
<dbReference type="PANTHER" id="PTHR33991">
    <property type="entry name" value="DNA REPAIR PROTEIN RECO"/>
    <property type="match status" value="1"/>
</dbReference>
<name>A0ABW4YD07_9GAMM</name>
<dbReference type="Gene3D" id="1.20.1440.120">
    <property type="entry name" value="Recombination protein O, C-terminal domain"/>
    <property type="match status" value="1"/>
</dbReference>
<dbReference type="Pfam" id="PF11967">
    <property type="entry name" value="RecO_N"/>
    <property type="match status" value="1"/>
</dbReference>
<evidence type="ECO:0000256" key="5">
    <source>
        <dbReference type="ARBA" id="ARBA00023172"/>
    </source>
</evidence>